<sequence>MPSNSFGIRRVFPILIKAPDSTAESALDALGLSVYQPTPATDNEGSDQEKPPVPKSLVRIPPPKEPDLELSNDATPTGERLVQTSNDQILTDSAPQVVTSEEPGERTSTSERFVSKTYSFVTAGHKTAPSARAANKVQKTVKVYRCEDEPIHMPGAIQRFGALIAIREDEAGYFVVRIVSENTEDITGLEPEQLFDLRCFTDLLFTNDKKDFLSRVRNMQTQRFGLTVVPDVFSLSLTSLRGAPMACYIAMHYNPESDVIICEFEPKGDLFDPQHPSDTGLPDKPIQVTDNQPSEEEVRLSTTCLSQPLRAVQVARETGRYMGPMELFNVLCEIQGQLSSASTLPELLDIIVGLVYQLTSFHRALVYRFDETTAGTVVSEIVDSRASTDIYRGLKFPSSDIPKQARDLYMINKIRVLYDRDEPSARLICRSMEDAATPLDLRHSYLRAMSPIHIKYLENLGVRATMSISLTVDNKLWGLVSCHGYGSGKRVPLPVRELCRALGDLASTNIEKIIYATRIKARKPLTTYPQQRAPSAYIAASSGELLNMFEADFGFLAIKGEARTIGRLFAYNEAIVLLQYIRSRSFTNTYASECITRDLPEIDFSPGFKMISGILVIPLALSGSDFLIFFRKGQTEEVKWAGNPHEKKKIVGNYLEPRSSFRRWSERVVGRSRKWTEDEVDSAAVLSTLYGRFIEVWRQKEAIVQRNRLTRVLIRNTGHEVRTPLNSIINYLEVALEEDLDEGARQHLQRSLQASKSLIFQVNDLLSLTEAEDSEFNNHEENIDLRSMLQEVMDSYRDRSLRPGLQIELRDDLNVPTMVRCDQSMLRSVISNLLANAIQHSGGSHVSIELDQIVSSDTNNLVAISFRDNGCGLSEQGLDCLFQDFEQVLDDDDDQSDTQGNTGLYKTVGKDHTGPITLGLGLAMTARFVRLNAGQIAIDSELGKGTRVSIKIPFRLARPEKPRDTRSQSVYSLPTPPMLTHDVMSSSVISNISAGTPRPSSGQGPGPGTFERSFSESTLSNRPGMTREELQMTPGPESLASIAHALSMSRRPSFDPPTGRFPFPSSNTNYTKVNILVAEDNPLNSRLLETRLTKRGHTVKVTVDGQACADAYMKTPAAFDVILMDIQMPLVDGNGSTRLIRTFEKKESPTLSKMAKSHGRIPIIAVSASLSESCCMEYMNNGFDGWILKPIDFSRLLAIIAAIEDEEKRNLMMYGSVKWTDGGWFQFKHDTPTQAKHSFERLDKIPEVCQHESKAPEELENKRRNFIEEPKETTEESQDNNEAPR</sequence>
<dbReference type="SUPFAM" id="SSF55785">
    <property type="entry name" value="PYP-like sensor domain (PAS domain)"/>
    <property type="match status" value="1"/>
</dbReference>
<feature type="region of interest" description="Disordered" evidence="12">
    <location>
        <begin position="990"/>
        <end position="1022"/>
    </location>
</feature>
<dbReference type="InterPro" id="IPR016132">
    <property type="entry name" value="Phyto_chromo_attachment"/>
</dbReference>
<gene>
    <name evidence="16" type="ORF">RAG0_12983</name>
</gene>
<dbReference type="Proteomes" id="UP000178912">
    <property type="component" value="Unassembled WGS sequence"/>
</dbReference>
<dbReference type="PROSITE" id="PS50109">
    <property type="entry name" value="HIS_KIN"/>
    <property type="match status" value="1"/>
</dbReference>
<keyword evidence="5" id="KW-0547">Nucleotide-binding</keyword>
<dbReference type="Pfam" id="PF01590">
    <property type="entry name" value="GAF"/>
    <property type="match status" value="1"/>
</dbReference>
<dbReference type="Pfam" id="PF02518">
    <property type="entry name" value="HATPase_c"/>
    <property type="match status" value="1"/>
</dbReference>
<keyword evidence="17" id="KW-1185">Reference proteome</keyword>
<dbReference type="InterPro" id="IPR043150">
    <property type="entry name" value="Phytochrome_PHY_sf"/>
</dbReference>
<dbReference type="Pfam" id="PF00360">
    <property type="entry name" value="PHY"/>
    <property type="match status" value="1"/>
</dbReference>
<evidence type="ECO:0000256" key="12">
    <source>
        <dbReference type="SAM" id="MobiDB-lite"/>
    </source>
</evidence>
<dbReference type="GO" id="GO:0000155">
    <property type="term" value="F:phosphorelay sensor kinase activity"/>
    <property type="evidence" value="ECO:0007669"/>
    <property type="project" value="InterPro"/>
</dbReference>
<feature type="compositionally biased region" description="Polar residues" evidence="12">
    <location>
        <begin position="82"/>
        <end position="99"/>
    </location>
</feature>
<dbReference type="InterPro" id="IPR003594">
    <property type="entry name" value="HATPase_dom"/>
</dbReference>
<dbReference type="SMART" id="SM00388">
    <property type="entry name" value="HisKA"/>
    <property type="match status" value="1"/>
</dbReference>
<feature type="domain" description="Histidine kinase" evidence="14">
    <location>
        <begin position="716"/>
        <end position="956"/>
    </location>
</feature>
<dbReference type="InterPro" id="IPR036097">
    <property type="entry name" value="HisK_dim/P_sf"/>
</dbReference>
<dbReference type="SUPFAM" id="SSF55874">
    <property type="entry name" value="ATPase domain of HSP90 chaperone/DNA topoisomerase II/histidine kinase"/>
    <property type="match status" value="1"/>
</dbReference>
<dbReference type="Gene3D" id="3.30.450.20">
    <property type="entry name" value="PAS domain"/>
    <property type="match status" value="1"/>
</dbReference>
<dbReference type="PANTHER" id="PTHR43065:SF10">
    <property type="entry name" value="PEROXIDE STRESS-ACTIVATED HISTIDINE KINASE MAK3"/>
    <property type="match status" value="1"/>
</dbReference>
<dbReference type="InterPro" id="IPR013654">
    <property type="entry name" value="PAS_2"/>
</dbReference>
<dbReference type="SMART" id="SM00448">
    <property type="entry name" value="REC"/>
    <property type="match status" value="1"/>
</dbReference>
<keyword evidence="10" id="KW-0675">Receptor</keyword>
<dbReference type="PROSITE" id="PS50046">
    <property type="entry name" value="PHYTOCHROME_2"/>
    <property type="match status" value="1"/>
</dbReference>
<dbReference type="OrthoDB" id="2015534at2759"/>
<evidence type="ECO:0000256" key="2">
    <source>
        <dbReference type="ARBA" id="ARBA00022553"/>
    </source>
</evidence>
<protein>
    <submittedName>
        <fullName evidence="16">Related to phytochrome</fullName>
    </submittedName>
</protein>
<evidence type="ECO:0000256" key="9">
    <source>
        <dbReference type="ARBA" id="ARBA00023012"/>
    </source>
</evidence>
<feature type="modified residue" description="4-aspartylphosphate" evidence="11">
    <location>
        <position position="1125"/>
    </location>
</feature>
<dbReference type="InterPro" id="IPR013515">
    <property type="entry name" value="Phytochrome_cen-reg"/>
</dbReference>
<dbReference type="PANTHER" id="PTHR43065">
    <property type="entry name" value="SENSOR HISTIDINE KINASE"/>
    <property type="match status" value="1"/>
</dbReference>
<dbReference type="Gene3D" id="3.30.450.270">
    <property type="match status" value="1"/>
</dbReference>
<dbReference type="PROSITE" id="PS50110">
    <property type="entry name" value="RESPONSE_REGULATORY"/>
    <property type="match status" value="1"/>
</dbReference>
<keyword evidence="7" id="KW-0067">ATP-binding</keyword>
<evidence type="ECO:0000256" key="8">
    <source>
        <dbReference type="ARBA" id="ARBA00022991"/>
    </source>
</evidence>
<dbReference type="PRINTS" id="PR01033">
    <property type="entry name" value="PHYTOCHROME"/>
</dbReference>
<evidence type="ECO:0000259" key="15">
    <source>
        <dbReference type="PROSITE" id="PS50110"/>
    </source>
</evidence>
<keyword evidence="4" id="KW-0808">Transferase</keyword>
<keyword evidence="3" id="KW-0716">Sensory transduction</keyword>
<dbReference type="InterPro" id="IPR036890">
    <property type="entry name" value="HATPase_C_sf"/>
</dbReference>
<evidence type="ECO:0000313" key="16">
    <source>
        <dbReference type="EMBL" id="CZT07577.1"/>
    </source>
</evidence>
<dbReference type="InterPro" id="IPR005467">
    <property type="entry name" value="His_kinase_dom"/>
</dbReference>
<dbReference type="CDD" id="cd00082">
    <property type="entry name" value="HisKA"/>
    <property type="match status" value="1"/>
</dbReference>
<dbReference type="Gene3D" id="3.40.50.2300">
    <property type="match status" value="1"/>
</dbReference>
<evidence type="ECO:0000259" key="14">
    <source>
        <dbReference type="PROSITE" id="PS50109"/>
    </source>
</evidence>
<dbReference type="InterPro" id="IPR011006">
    <property type="entry name" value="CheY-like_superfamily"/>
</dbReference>
<keyword evidence="8" id="KW-0157">Chromophore</keyword>
<evidence type="ECO:0000313" key="17">
    <source>
        <dbReference type="Proteomes" id="UP000178912"/>
    </source>
</evidence>
<dbReference type="GO" id="GO:0006355">
    <property type="term" value="P:regulation of DNA-templated transcription"/>
    <property type="evidence" value="ECO:0007669"/>
    <property type="project" value="InterPro"/>
</dbReference>
<dbReference type="CDD" id="cd17546">
    <property type="entry name" value="REC_hyHK_CKI1_RcsC-like"/>
    <property type="match status" value="1"/>
</dbReference>
<dbReference type="Pfam" id="PF08446">
    <property type="entry name" value="PAS_2"/>
    <property type="match status" value="1"/>
</dbReference>
<evidence type="ECO:0000256" key="4">
    <source>
        <dbReference type="ARBA" id="ARBA00022679"/>
    </source>
</evidence>
<feature type="domain" description="Response regulatory" evidence="15">
    <location>
        <begin position="1074"/>
        <end position="1204"/>
    </location>
</feature>
<dbReference type="Gene3D" id="3.30.565.10">
    <property type="entry name" value="Histidine kinase-like ATPase, C-terminal domain"/>
    <property type="match status" value="1"/>
</dbReference>
<accession>A0A1E1LAP2</accession>
<dbReference type="SUPFAM" id="SSF55781">
    <property type="entry name" value="GAF domain-like"/>
    <property type="match status" value="2"/>
</dbReference>
<dbReference type="Pfam" id="PF00072">
    <property type="entry name" value="Response_reg"/>
    <property type="match status" value="1"/>
</dbReference>
<dbReference type="SUPFAM" id="SSF47384">
    <property type="entry name" value="Homodimeric domain of signal transducing histidine kinase"/>
    <property type="match status" value="1"/>
</dbReference>
<keyword evidence="6" id="KW-0418">Kinase</keyword>
<dbReference type="InterPro" id="IPR029016">
    <property type="entry name" value="GAF-like_dom_sf"/>
</dbReference>
<name>A0A1E1LAP2_9HELO</name>
<evidence type="ECO:0000256" key="6">
    <source>
        <dbReference type="ARBA" id="ARBA00022777"/>
    </source>
</evidence>
<evidence type="ECO:0000256" key="7">
    <source>
        <dbReference type="ARBA" id="ARBA00022840"/>
    </source>
</evidence>
<evidence type="ECO:0000256" key="3">
    <source>
        <dbReference type="ARBA" id="ARBA00022606"/>
    </source>
</evidence>
<dbReference type="InterPro" id="IPR001294">
    <property type="entry name" value="Phytochrome"/>
</dbReference>
<dbReference type="EMBL" id="FJUX01000097">
    <property type="protein sequence ID" value="CZT07577.1"/>
    <property type="molecule type" value="Genomic_DNA"/>
</dbReference>
<dbReference type="Pfam" id="PF00512">
    <property type="entry name" value="HisKA"/>
    <property type="match status" value="1"/>
</dbReference>
<organism evidence="16 17">
    <name type="scientific">Rhynchosporium agropyri</name>
    <dbReference type="NCBI Taxonomy" id="914238"/>
    <lineage>
        <taxon>Eukaryota</taxon>
        <taxon>Fungi</taxon>
        <taxon>Dikarya</taxon>
        <taxon>Ascomycota</taxon>
        <taxon>Pezizomycotina</taxon>
        <taxon>Leotiomycetes</taxon>
        <taxon>Helotiales</taxon>
        <taxon>Ploettnerulaceae</taxon>
        <taxon>Rhynchosporium</taxon>
    </lineage>
</organism>
<dbReference type="GO" id="GO:0009584">
    <property type="term" value="P:detection of visible light"/>
    <property type="evidence" value="ECO:0007669"/>
    <property type="project" value="InterPro"/>
</dbReference>
<dbReference type="Gene3D" id="3.30.450.40">
    <property type="match status" value="1"/>
</dbReference>
<dbReference type="SMART" id="SM00387">
    <property type="entry name" value="HATPase_c"/>
    <property type="match status" value="1"/>
</dbReference>
<evidence type="ECO:0000259" key="13">
    <source>
        <dbReference type="PROSITE" id="PS50046"/>
    </source>
</evidence>
<dbReference type="SUPFAM" id="SSF52172">
    <property type="entry name" value="CheY-like"/>
    <property type="match status" value="1"/>
</dbReference>
<dbReference type="InterPro" id="IPR003018">
    <property type="entry name" value="GAF"/>
</dbReference>
<evidence type="ECO:0000256" key="1">
    <source>
        <dbReference type="ARBA" id="ARBA00022543"/>
    </source>
</evidence>
<dbReference type="GO" id="GO:0005524">
    <property type="term" value="F:ATP binding"/>
    <property type="evidence" value="ECO:0007669"/>
    <property type="project" value="UniProtKB-KW"/>
</dbReference>
<keyword evidence="2 11" id="KW-0597">Phosphoprotein</keyword>
<feature type="compositionally biased region" description="Basic and acidic residues" evidence="12">
    <location>
        <begin position="1250"/>
        <end position="1274"/>
    </location>
</feature>
<proteinExistence type="predicted"/>
<feature type="domain" description="Phytochrome chromophore attachment site" evidence="13">
    <location>
        <begin position="343"/>
        <end position="504"/>
    </location>
</feature>
<feature type="region of interest" description="Disordered" evidence="12">
    <location>
        <begin position="1250"/>
        <end position="1285"/>
    </location>
</feature>
<keyword evidence="9" id="KW-0902">Two-component regulatory system</keyword>
<evidence type="ECO:0000256" key="11">
    <source>
        <dbReference type="PROSITE-ProRule" id="PRU00169"/>
    </source>
</evidence>
<dbReference type="Gene3D" id="1.10.287.130">
    <property type="match status" value="1"/>
</dbReference>
<keyword evidence="1" id="KW-0600">Photoreceptor protein</keyword>
<feature type="region of interest" description="Disordered" evidence="12">
    <location>
        <begin position="35"/>
        <end position="110"/>
    </location>
</feature>
<reference evidence="17" key="1">
    <citation type="submission" date="2016-03" db="EMBL/GenBank/DDBJ databases">
        <authorList>
            <person name="Guldener U."/>
        </authorList>
    </citation>
    <scope>NUCLEOTIDE SEQUENCE [LARGE SCALE GENOMIC DNA]</scope>
    <source>
        <strain evidence="17">04CH-RAC-A.6.1</strain>
    </source>
</reference>
<dbReference type="InterPro" id="IPR035965">
    <property type="entry name" value="PAS-like_dom_sf"/>
</dbReference>
<dbReference type="InterPro" id="IPR001789">
    <property type="entry name" value="Sig_transdc_resp-reg_receiver"/>
</dbReference>
<dbReference type="GO" id="GO:0009881">
    <property type="term" value="F:photoreceptor activity"/>
    <property type="evidence" value="ECO:0007669"/>
    <property type="project" value="UniProtKB-KW"/>
</dbReference>
<evidence type="ECO:0000256" key="10">
    <source>
        <dbReference type="ARBA" id="ARBA00023170"/>
    </source>
</evidence>
<evidence type="ECO:0000256" key="5">
    <source>
        <dbReference type="ARBA" id="ARBA00022741"/>
    </source>
</evidence>
<dbReference type="InterPro" id="IPR003661">
    <property type="entry name" value="HisK_dim/P_dom"/>
</dbReference>